<evidence type="ECO:0000313" key="3">
    <source>
        <dbReference type="Proteomes" id="UP001501414"/>
    </source>
</evidence>
<dbReference type="Pfam" id="PF04480">
    <property type="entry name" value="DUF559"/>
    <property type="match status" value="1"/>
</dbReference>
<dbReference type="SUPFAM" id="SSF52980">
    <property type="entry name" value="Restriction endonuclease-like"/>
    <property type="match status" value="1"/>
</dbReference>
<dbReference type="RefSeq" id="WP_344027487.1">
    <property type="nucleotide sequence ID" value="NZ_BAAAJK010000045.1"/>
</dbReference>
<sequence>MRELPEVFRGSAAVAAGLVTPGRLRGKDFRRLLPDVHARADVPADLRLRSLAASVWAGPGAVLCGYSAAELLGRSCAPRGAPAEVIGTGSGVRSRPGVRVRRDRLHPGEIDRIGGVRITSRMRTAFDLARWLEPTEGVVAVDALARGEFAPDLLLNFAARYRGLRGVRRVADVLSWADARSGSPPETRLRLILVRADLPRPVPQFAVLDDERRRAVWLDLAYPAHRLGVEYDGGDHFATPERARADAARQTRLAAAGWRVLRYTADDMRRTPHRIVDEVRGALRRDAHHRELSITPGP</sequence>
<dbReference type="EMBL" id="BAAAJK010000045">
    <property type="protein sequence ID" value="GAA1399033.1"/>
    <property type="molecule type" value="Genomic_DNA"/>
</dbReference>
<comment type="caution">
    <text evidence="2">The sequence shown here is derived from an EMBL/GenBank/DDBJ whole genome shotgun (WGS) entry which is preliminary data.</text>
</comment>
<dbReference type="Gene3D" id="3.40.960.10">
    <property type="entry name" value="VSR Endonuclease"/>
    <property type="match status" value="1"/>
</dbReference>
<proteinExistence type="predicted"/>
<feature type="domain" description="DUF559" evidence="1">
    <location>
        <begin position="219"/>
        <end position="283"/>
    </location>
</feature>
<dbReference type="Proteomes" id="UP001501414">
    <property type="component" value="Unassembled WGS sequence"/>
</dbReference>
<protein>
    <recommendedName>
        <fullName evidence="1">DUF559 domain-containing protein</fullName>
    </recommendedName>
</protein>
<dbReference type="InterPro" id="IPR011335">
    <property type="entry name" value="Restrct_endonuc-II-like"/>
</dbReference>
<organism evidence="2 3">
    <name type="scientific">Pseudonocardia kongjuensis</name>
    <dbReference type="NCBI Taxonomy" id="102227"/>
    <lineage>
        <taxon>Bacteria</taxon>
        <taxon>Bacillati</taxon>
        <taxon>Actinomycetota</taxon>
        <taxon>Actinomycetes</taxon>
        <taxon>Pseudonocardiales</taxon>
        <taxon>Pseudonocardiaceae</taxon>
        <taxon>Pseudonocardia</taxon>
    </lineage>
</organism>
<evidence type="ECO:0000313" key="2">
    <source>
        <dbReference type="EMBL" id="GAA1399033.1"/>
    </source>
</evidence>
<name>A0ABN1Y8F4_9PSEU</name>
<accession>A0ABN1Y8F4</accession>
<gene>
    <name evidence="2" type="ORF">GCM10009613_53950</name>
</gene>
<reference evidence="2 3" key="1">
    <citation type="journal article" date="2019" name="Int. J. Syst. Evol. Microbiol.">
        <title>The Global Catalogue of Microorganisms (GCM) 10K type strain sequencing project: providing services to taxonomists for standard genome sequencing and annotation.</title>
        <authorList>
            <consortium name="The Broad Institute Genomics Platform"/>
            <consortium name="The Broad Institute Genome Sequencing Center for Infectious Disease"/>
            <person name="Wu L."/>
            <person name="Ma J."/>
        </authorList>
    </citation>
    <scope>NUCLEOTIDE SEQUENCE [LARGE SCALE GENOMIC DNA]</scope>
    <source>
        <strain evidence="2 3">JCM 11896</strain>
    </source>
</reference>
<evidence type="ECO:0000259" key="1">
    <source>
        <dbReference type="Pfam" id="PF04480"/>
    </source>
</evidence>
<dbReference type="InterPro" id="IPR007569">
    <property type="entry name" value="DUF559"/>
</dbReference>
<keyword evidence="3" id="KW-1185">Reference proteome</keyword>